<feature type="compositionally biased region" description="Basic and acidic residues" evidence="1">
    <location>
        <begin position="1"/>
        <end position="33"/>
    </location>
</feature>
<protein>
    <submittedName>
        <fullName evidence="2">Uncharacterized protein</fullName>
    </submittedName>
</protein>
<evidence type="ECO:0000256" key="1">
    <source>
        <dbReference type="SAM" id="MobiDB-lite"/>
    </source>
</evidence>
<proteinExistence type="predicted"/>
<reference evidence="2" key="2">
    <citation type="submission" date="2020-11" db="EMBL/GenBank/DDBJ databases">
        <authorList>
            <person name="McCartney M.A."/>
            <person name="Auch B."/>
            <person name="Kono T."/>
            <person name="Mallez S."/>
            <person name="Becker A."/>
            <person name="Gohl D.M."/>
            <person name="Silverstein K.A.T."/>
            <person name="Koren S."/>
            <person name="Bechman K.B."/>
            <person name="Herman A."/>
            <person name="Abrahante J.E."/>
            <person name="Garbe J."/>
        </authorList>
    </citation>
    <scope>NUCLEOTIDE SEQUENCE</scope>
    <source>
        <strain evidence="2">Duluth1</strain>
        <tissue evidence="2">Whole animal</tissue>
    </source>
</reference>
<evidence type="ECO:0000313" key="2">
    <source>
        <dbReference type="EMBL" id="KAH3838526.1"/>
    </source>
</evidence>
<feature type="region of interest" description="Disordered" evidence="1">
    <location>
        <begin position="1"/>
        <end position="35"/>
    </location>
</feature>
<organism evidence="2 3">
    <name type="scientific">Dreissena polymorpha</name>
    <name type="common">Zebra mussel</name>
    <name type="synonym">Mytilus polymorpha</name>
    <dbReference type="NCBI Taxonomy" id="45954"/>
    <lineage>
        <taxon>Eukaryota</taxon>
        <taxon>Metazoa</taxon>
        <taxon>Spiralia</taxon>
        <taxon>Lophotrochozoa</taxon>
        <taxon>Mollusca</taxon>
        <taxon>Bivalvia</taxon>
        <taxon>Autobranchia</taxon>
        <taxon>Heteroconchia</taxon>
        <taxon>Euheterodonta</taxon>
        <taxon>Imparidentia</taxon>
        <taxon>Neoheterodontei</taxon>
        <taxon>Myida</taxon>
        <taxon>Dreissenoidea</taxon>
        <taxon>Dreissenidae</taxon>
        <taxon>Dreissena</taxon>
    </lineage>
</organism>
<dbReference type="Proteomes" id="UP000828390">
    <property type="component" value="Unassembled WGS sequence"/>
</dbReference>
<reference evidence="2" key="1">
    <citation type="journal article" date="2019" name="bioRxiv">
        <title>The Genome of the Zebra Mussel, Dreissena polymorpha: A Resource for Invasive Species Research.</title>
        <authorList>
            <person name="McCartney M.A."/>
            <person name="Auch B."/>
            <person name="Kono T."/>
            <person name="Mallez S."/>
            <person name="Zhang Y."/>
            <person name="Obille A."/>
            <person name="Becker A."/>
            <person name="Abrahante J.E."/>
            <person name="Garbe J."/>
            <person name="Badalamenti J.P."/>
            <person name="Herman A."/>
            <person name="Mangelson H."/>
            <person name="Liachko I."/>
            <person name="Sullivan S."/>
            <person name="Sone E.D."/>
            <person name="Koren S."/>
            <person name="Silverstein K.A.T."/>
            <person name="Beckman K.B."/>
            <person name="Gohl D.M."/>
        </authorList>
    </citation>
    <scope>NUCLEOTIDE SEQUENCE</scope>
    <source>
        <strain evidence="2">Duluth1</strain>
        <tissue evidence="2">Whole animal</tissue>
    </source>
</reference>
<dbReference type="EMBL" id="JAIWYP010000004">
    <property type="protein sequence ID" value="KAH3838526.1"/>
    <property type="molecule type" value="Genomic_DNA"/>
</dbReference>
<comment type="caution">
    <text evidence="2">The sequence shown here is derived from an EMBL/GenBank/DDBJ whole genome shotgun (WGS) entry which is preliminary data.</text>
</comment>
<sequence length="103" mass="11897">MPKKFKGENSKAAEAKERKSAQKADEAARKQAAEEDAFWADDDKHIVKKQQRKDQLRILHNGLCSLDHSVNSRTSPIVICRMRQLANLTMILHYQKDLDYIEC</sequence>
<dbReference type="AlphaFoldDB" id="A0A9D4KG47"/>
<name>A0A9D4KG47_DREPO</name>
<keyword evidence="3" id="KW-1185">Reference proteome</keyword>
<evidence type="ECO:0000313" key="3">
    <source>
        <dbReference type="Proteomes" id="UP000828390"/>
    </source>
</evidence>
<accession>A0A9D4KG47</accession>
<gene>
    <name evidence="2" type="ORF">DPMN_111936</name>
</gene>